<feature type="chain" id="PRO_5032293610" evidence="2">
    <location>
        <begin position="18"/>
        <end position="250"/>
    </location>
</feature>
<dbReference type="Proteomes" id="UP000594800">
    <property type="component" value="Chromosome"/>
</dbReference>
<keyword evidence="2" id="KW-0732">Signal</keyword>
<sequence>MRRVFLICLILALPLVAQEPGPPPETSMRPEPRPAAEEADVAVAPDDPVEVAKDTPPITPTDRAATPSEHAACLADLDALGTSYELADRAEDPDDPACGILTPVTVSEVVPGIALDPPATIRCETARALADWTSTHLAPSAELLERGELTGLVNASGYVCRRRNNLPTGPLSEHAFGNAIDISEFRFAEGDPLPVAPRDGGSIEAAFQRAIRAAACLHFTTVIGPGTDAAHANHLHFDRAARREGWRYCR</sequence>
<dbReference type="InterPro" id="IPR009683">
    <property type="entry name" value="Extensin-like_C"/>
</dbReference>
<evidence type="ECO:0000256" key="2">
    <source>
        <dbReference type="SAM" id="SignalP"/>
    </source>
</evidence>
<reference evidence="4 5" key="1">
    <citation type="submission" date="2020-11" db="EMBL/GenBank/DDBJ databases">
        <title>Description of Pontivivens ytuae sp. nov. isolated from deep sea sediment of Mariana Trench.</title>
        <authorList>
            <person name="Wang Z."/>
            <person name="Sun Q.-L."/>
            <person name="Xu X.-D."/>
            <person name="Tang Y.-Z."/>
            <person name="Zhang J."/>
        </authorList>
    </citation>
    <scope>NUCLEOTIDE SEQUENCE [LARGE SCALE GENOMIC DNA]</scope>
    <source>
        <strain evidence="4 5">MT2928</strain>
    </source>
</reference>
<dbReference type="KEGG" id="poz:I0K15_08680"/>
<dbReference type="EMBL" id="CP064942">
    <property type="protein sequence ID" value="QPH55778.1"/>
    <property type="molecule type" value="Genomic_DNA"/>
</dbReference>
<dbReference type="Pfam" id="PF06904">
    <property type="entry name" value="Extensin-like_C"/>
    <property type="match status" value="1"/>
</dbReference>
<keyword evidence="5" id="KW-1185">Reference proteome</keyword>
<feature type="signal peptide" evidence="2">
    <location>
        <begin position="1"/>
        <end position="17"/>
    </location>
</feature>
<protein>
    <submittedName>
        <fullName evidence="4">Extensin family protein</fullName>
    </submittedName>
</protein>
<evidence type="ECO:0000313" key="5">
    <source>
        <dbReference type="Proteomes" id="UP000594800"/>
    </source>
</evidence>
<organism evidence="4 5">
    <name type="scientific">Pontivivens ytuae</name>
    <dbReference type="NCBI Taxonomy" id="2789856"/>
    <lineage>
        <taxon>Bacteria</taxon>
        <taxon>Pseudomonadati</taxon>
        <taxon>Pseudomonadota</taxon>
        <taxon>Alphaproteobacteria</taxon>
        <taxon>Rhodobacterales</taxon>
        <taxon>Paracoccaceae</taxon>
        <taxon>Pontivivens</taxon>
    </lineage>
</organism>
<accession>A0A7S9QE82</accession>
<evidence type="ECO:0000256" key="1">
    <source>
        <dbReference type="SAM" id="MobiDB-lite"/>
    </source>
</evidence>
<evidence type="ECO:0000313" key="4">
    <source>
        <dbReference type="EMBL" id="QPH55778.1"/>
    </source>
</evidence>
<proteinExistence type="predicted"/>
<dbReference type="RefSeq" id="WP_196105040.1">
    <property type="nucleotide sequence ID" value="NZ_CP064942.1"/>
</dbReference>
<evidence type="ECO:0000259" key="3">
    <source>
        <dbReference type="Pfam" id="PF06904"/>
    </source>
</evidence>
<name>A0A7S9QE82_9RHOB</name>
<feature type="region of interest" description="Disordered" evidence="1">
    <location>
        <begin position="18"/>
        <end position="67"/>
    </location>
</feature>
<gene>
    <name evidence="4" type="ORF">I0K15_08680</name>
</gene>
<dbReference type="AlphaFoldDB" id="A0A7S9QE82"/>
<feature type="domain" description="Extensin-like C-terminal" evidence="3">
    <location>
        <begin position="72"/>
        <end position="250"/>
    </location>
</feature>